<dbReference type="AlphaFoldDB" id="A0A1J7CJG4"/>
<evidence type="ECO:0000256" key="1">
    <source>
        <dbReference type="SAM" id="Phobius"/>
    </source>
</evidence>
<dbReference type="RefSeq" id="WP_071637256.1">
    <property type="nucleotide sequence ID" value="NZ_MLFK01000007.1"/>
</dbReference>
<proteinExistence type="predicted"/>
<reference evidence="2 3" key="1">
    <citation type="submission" date="2016-10" db="EMBL/GenBank/DDBJ databases">
        <title>Draft Genome Sequence of Rhizobacteria Flavobacterium johnsoniae CI04.</title>
        <authorList>
            <person name="Bravo J.I."/>
            <person name="Lozano G.L."/>
            <person name="Handelsman J."/>
        </authorList>
    </citation>
    <scope>NUCLEOTIDE SEQUENCE [LARGE SCALE GENOMIC DNA]</scope>
    <source>
        <strain evidence="2 3">CI04</strain>
    </source>
</reference>
<dbReference type="Proteomes" id="UP000182826">
    <property type="component" value="Unassembled WGS sequence"/>
</dbReference>
<feature type="transmembrane region" description="Helical" evidence="1">
    <location>
        <begin position="12"/>
        <end position="30"/>
    </location>
</feature>
<keyword evidence="1" id="KW-1133">Transmembrane helix</keyword>
<feature type="transmembrane region" description="Helical" evidence="1">
    <location>
        <begin position="42"/>
        <end position="63"/>
    </location>
</feature>
<evidence type="ECO:0000313" key="3">
    <source>
        <dbReference type="Proteomes" id="UP000182826"/>
    </source>
</evidence>
<accession>A0A1J7CJG4</accession>
<keyword evidence="1" id="KW-0812">Transmembrane</keyword>
<protein>
    <submittedName>
        <fullName evidence="2">Uncharacterized protein</fullName>
    </submittedName>
</protein>
<keyword evidence="3" id="KW-1185">Reference proteome</keyword>
<sequence length="231" mass="27265">MELIKTLRKDLGLLFIVSLLIVLLINFWLIDIPELFSKGNTIGILIEKLCMSYISAFIFYFFVVHLKQQKDKRHIYQFVAEKSMNIISYGQTIGRDLARDSNVKLKTYYPSKEELLEICYKIDPYSEPTTLVSWSGLKLNWFSHFEKYRQDSMDSINEIYAKMPFLDAQLVKHLSLIESSSFFSLTKAMQNFPFKAKNENLLNFTDTILNYLETVKDFEQFYDQNIKKYKA</sequence>
<gene>
    <name evidence="2" type="ORF">BKM63_14405</name>
</gene>
<comment type="caution">
    <text evidence="2">The sequence shown here is derived from an EMBL/GenBank/DDBJ whole genome shotgun (WGS) entry which is preliminary data.</text>
</comment>
<evidence type="ECO:0000313" key="2">
    <source>
        <dbReference type="EMBL" id="OIV41704.1"/>
    </source>
</evidence>
<dbReference type="EMBL" id="MLFK01000007">
    <property type="protein sequence ID" value="OIV41704.1"/>
    <property type="molecule type" value="Genomic_DNA"/>
</dbReference>
<dbReference type="OrthoDB" id="1367288at2"/>
<name>A0A1J7CJG4_FLAJO</name>
<keyword evidence="1" id="KW-0472">Membrane</keyword>
<organism evidence="2 3">
    <name type="scientific">Flavobacterium johnsoniae</name>
    <name type="common">Cytophaga johnsonae</name>
    <dbReference type="NCBI Taxonomy" id="986"/>
    <lineage>
        <taxon>Bacteria</taxon>
        <taxon>Pseudomonadati</taxon>
        <taxon>Bacteroidota</taxon>
        <taxon>Flavobacteriia</taxon>
        <taxon>Flavobacteriales</taxon>
        <taxon>Flavobacteriaceae</taxon>
        <taxon>Flavobacterium</taxon>
    </lineage>
</organism>